<evidence type="ECO:0000256" key="11">
    <source>
        <dbReference type="ARBA" id="ARBA00023170"/>
    </source>
</evidence>
<keyword evidence="3" id="KW-1003">Cell membrane</keyword>
<dbReference type="NCBIfam" id="TIGR00860">
    <property type="entry name" value="LIC"/>
    <property type="match status" value="1"/>
</dbReference>
<comment type="similarity">
    <text evidence="1">Belongs to the ligand-gated ion channel (TC 1.A.9) family. Acetylcholine receptor (TC 1.A.9.1) subfamily.</text>
</comment>
<evidence type="ECO:0000256" key="13">
    <source>
        <dbReference type="ARBA" id="ARBA00023257"/>
    </source>
</evidence>
<dbReference type="InterPro" id="IPR006029">
    <property type="entry name" value="Neurotrans-gated_channel_TM"/>
</dbReference>
<dbReference type="FunFam" id="1.20.58.390:FF:000022">
    <property type="entry name" value="Nicotinic acetylcholine receptor subunit alpha4"/>
    <property type="match status" value="1"/>
</dbReference>
<evidence type="ECO:0000256" key="6">
    <source>
        <dbReference type="ARBA" id="ARBA00022989"/>
    </source>
</evidence>
<evidence type="ECO:0000256" key="20">
    <source>
        <dbReference type="SAM" id="Phobius"/>
    </source>
</evidence>
<name>A0AAX6R734_HETGA</name>
<evidence type="ECO:0000256" key="18">
    <source>
        <dbReference type="ARBA" id="ARBA00036239"/>
    </source>
</evidence>
<sequence length="622" mass="70868">PAIVSILIVKGKNRESRRRGNQTCRRAESVRGRCEEPGGKRAFVWEQVRERASELDPGPACSLRSLSPWPAGGAGCVSEERLFRMLFCRYNRFIRPAKNVSDPVTVHFELAITWARTRSRRVSTVPAVKRVHMANTVTAQAHMRTLPPGRASAECVLSSCPARPGALSKGLRPKLKAGPATPGASTFKPKYIISFSQDEVNQIMETNLLLRHVWNDYKLHWDPKEYDGIETLHVPADKIWKPDIVIYNNAVGDFQVEGKTKALLKYNGSITWTPPAIFKSSCPMDITFFPFDHCQNHQNCFLKFGSWTYDKAEIDLLIIGSKVNMNDFWQNSEWEIVDASGYKHDIKYNCCEEIYTDITYSFYIRRLPMFCTINLIIPCLFISFLSVLVFYLPSDCGEKVTLCISVLLSLTVFLLVITETIPSTSLVIPLVGEYLLFTMIFVTLSIVVTVFVLNMHYRTLTTHTMPKWVKTIFFQLFPQILMMRQPLDRVKETGSDKNLKGLSSRPTKVKFVNHGEPKLLQECCHCQKSGELEASKRRSSHHPPQWVTKNSEHFPEVEDVIDSTQFVAGNMKSHNETKEGEDDWKYVAMVVDRIFLWVFIIVCVFGTTGLFLQPLLGNTRKS</sequence>
<keyword evidence="9 20" id="KW-0472">Membrane</keyword>
<dbReference type="FunFam" id="1.20.58.390:FF:000001">
    <property type="entry name" value="Neuronal nicotinic acetylcholine receptor subunit 3"/>
    <property type="match status" value="1"/>
</dbReference>
<dbReference type="InterPro" id="IPR036734">
    <property type="entry name" value="Neur_chan_lig-bd_sf"/>
</dbReference>
<dbReference type="PRINTS" id="PR00252">
    <property type="entry name" value="NRIONCHANNEL"/>
</dbReference>
<keyword evidence="12" id="KW-0325">Glycoprotein</keyword>
<evidence type="ECO:0000256" key="3">
    <source>
        <dbReference type="ARBA" id="ARBA00022475"/>
    </source>
</evidence>
<evidence type="ECO:0000256" key="16">
    <source>
        <dbReference type="ARBA" id="ARBA00034104"/>
    </source>
</evidence>
<dbReference type="InterPro" id="IPR036719">
    <property type="entry name" value="Neuro-gated_channel_TM_sf"/>
</dbReference>
<evidence type="ECO:0000256" key="17">
    <source>
        <dbReference type="ARBA" id="ARBA00034430"/>
    </source>
</evidence>
<evidence type="ECO:0000256" key="15">
    <source>
        <dbReference type="ARBA" id="ARBA00023303"/>
    </source>
</evidence>
<dbReference type="GO" id="GO:0007271">
    <property type="term" value="P:synaptic transmission, cholinergic"/>
    <property type="evidence" value="ECO:0007669"/>
    <property type="project" value="UniProtKB-ARBA"/>
</dbReference>
<evidence type="ECO:0000256" key="4">
    <source>
        <dbReference type="ARBA" id="ARBA00022692"/>
    </source>
</evidence>
<comment type="subcellular location">
    <subcellularLocation>
        <location evidence="16">Postsynaptic cell membrane</location>
        <topology evidence="16">Multi-pass membrane protein</topology>
    </subcellularLocation>
</comment>
<keyword evidence="2" id="KW-0813">Transport</keyword>
<dbReference type="SUPFAM" id="SSF63712">
    <property type="entry name" value="Nicotinic receptor ligand binding domain-like"/>
    <property type="match status" value="1"/>
</dbReference>
<dbReference type="Gene3D" id="2.70.170.10">
    <property type="entry name" value="Neurotransmitter-gated ion-channel ligand-binding domain"/>
    <property type="match status" value="1"/>
</dbReference>
<evidence type="ECO:0000256" key="14">
    <source>
        <dbReference type="ARBA" id="ARBA00023286"/>
    </source>
</evidence>
<dbReference type="AlphaFoldDB" id="A0AAX6R734"/>
<dbReference type="GO" id="GO:0045211">
    <property type="term" value="C:postsynaptic membrane"/>
    <property type="evidence" value="ECO:0007669"/>
    <property type="project" value="UniProtKB-SubCell"/>
</dbReference>
<feature type="domain" description="Neurotransmitter-gated ion-channel transmembrane" evidence="22">
    <location>
        <begin position="375"/>
        <end position="611"/>
    </location>
</feature>
<comment type="catalytic activity">
    <reaction evidence="17">
        <text>K(+)(in) = K(+)(out)</text>
        <dbReference type="Rhea" id="RHEA:29463"/>
        <dbReference type="ChEBI" id="CHEBI:29103"/>
    </reaction>
</comment>
<feature type="domain" description="Neurotransmitter-gated ion-channel ligand-binding" evidence="21">
    <location>
        <begin position="197"/>
        <end position="367"/>
    </location>
</feature>
<keyword evidence="15" id="KW-0407">Ion channel</keyword>
<comment type="catalytic activity">
    <reaction evidence="19">
        <text>Ca(2+)(in) = Ca(2+)(out)</text>
        <dbReference type="Rhea" id="RHEA:29671"/>
        <dbReference type="ChEBI" id="CHEBI:29108"/>
    </reaction>
</comment>
<keyword evidence="13" id="KW-0628">Postsynaptic cell membrane</keyword>
<dbReference type="FunFam" id="2.70.170.10:FF:000016">
    <property type="entry name" value="Nicotinic acetylcholine receptor subunit"/>
    <property type="match status" value="1"/>
</dbReference>
<evidence type="ECO:0000256" key="9">
    <source>
        <dbReference type="ARBA" id="ARBA00023136"/>
    </source>
</evidence>
<comment type="catalytic activity">
    <reaction evidence="18">
        <text>Na(+)(in) = Na(+)(out)</text>
        <dbReference type="Rhea" id="RHEA:34963"/>
        <dbReference type="ChEBI" id="CHEBI:29101"/>
    </reaction>
</comment>
<keyword evidence="10" id="KW-1015">Disulfide bond</keyword>
<evidence type="ECO:0000256" key="5">
    <source>
        <dbReference type="ARBA" id="ARBA00022729"/>
    </source>
</evidence>
<dbReference type="CDD" id="cd19064">
    <property type="entry name" value="LGIC_TM_nAChR"/>
    <property type="match status" value="1"/>
</dbReference>
<evidence type="ECO:0000313" key="23">
    <source>
        <dbReference type="Proteomes" id="UP000694906"/>
    </source>
</evidence>
<dbReference type="Pfam" id="PF02932">
    <property type="entry name" value="Neur_chan_memb"/>
    <property type="match status" value="1"/>
</dbReference>
<gene>
    <name evidence="24" type="primary">Chrna6</name>
</gene>
<dbReference type="PRINTS" id="PR00254">
    <property type="entry name" value="NICOTINICR"/>
</dbReference>
<dbReference type="GO" id="GO:0022848">
    <property type="term" value="F:acetylcholine-gated monoatomic cation-selective channel activity"/>
    <property type="evidence" value="ECO:0007669"/>
    <property type="project" value="InterPro"/>
</dbReference>
<evidence type="ECO:0000259" key="22">
    <source>
        <dbReference type="Pfam" id="PF02932"/>
    </source>
</evidence>
<keyword evidence="7" id="KW-0770">Synapse</keyword>
<keyword evidence="5" id="KW-0732">Signal</keyword>
<dbReference type="CTD" id="8973"/>
<reference evidence="24" key="1">
    <citation type="submission" date="2025-08" db="UniProtKB">
        <authorList>
            <consortium name="RefSeq"/>
        </authorList>
    </citation>
    <scope>IDENTIFICATION</scope>
</reference>
<keyword evidence="11 24" id="KW-0675">Receptor</keyword>
<evidence type="ECO:0000256" key="2">
    <source>
        <dbReference type="ARBA" id="ARBA00022448"/>
    </source>
</evidence>
<dbReference type="GeneID" id="101712413"/>
<dbReference type="InterPro" id="IPR006202">
    <property type="entry name" value="Neur_chan_lig-bd"/>
</dbReference>
<dbReference type="RefSeq" id="XP_021092387.1">
    <property type="nucleotide sequence ID" value="XM_021236728.1"/>
</dbReference>
<feature type="transmembrane region" description="Helical" evidence="20">
    <location>
        <begin position="400"/>
        <end position="422"/>
    </location>
</feature>
<dbReference type="SUPFAM" id="SSF90112">
    <property type="entry name" value="Neurotransmitter-gated ion-channel transmembrane pore"/>
    <property type="match status" value="1"/>
</dbReference>
<keyword evidence="8" id="KW-0406">Ion transport</keyword>
<keyword evidence="4 20" id="KW-0812">Transmembrane</keyword>
<dbReference type="Pfam" id="PF02931">
    <property type="entry name" value="Neur_chan_LBD"/>
    <property type="match status" value="1"/>
</dbReference>
<feature type="transmembrane region" description="Helical" evidence="20">
    <location>
        <begin position="375"/>
        <end position="393"/>
    </location>
</feature>
<evidence type="ECO:0000256" key="10">
    <source>
        <dbReference type="ARBA" id="ARBA00023157"/>
    </source>
</evidence>
<dbReference type="InterPro" id="IPR006201">
    <property type="entry name" value="Neur_channel"/>
</dbReference>
<evidence type="ECO:0000256" key="1">
    <source>
        <dbReference type="ARBA" id="ARBA00009237"/>
    </source>
</evidence>
<evidence type="ECO:0000313" key="24">
    <source>
        <dbReference type="RefSeq" id="XP_021092387.1"/>
    </source>
</evidence>
<dbReference type="Gene3D" id="1.20.58.390">
    <property type="entry name" value="Neurotransmitter-gated ion-channel transmembrane domain"/>
    <property type="match status" value="2"/>
</dbReference>
<dbReference type="Proteomes" id="UP000694906">
    <property type="component" value="Unplaced"/>
</dbReference>
<keyword evidence="14" id="KW-1071">Ligand-gated ion channel</keyword>
<proteinExistence type="inferred from homology"/>
<evidence type="ECO:0000256" key="12">
    <source>
        <dbReference type="ARBA" id="ARBA00023180"/>
    </source>
</evidence>
<feature type="transmembrane region" description="Helical" evidence="20">
    <location>
        <begin position="594"/>
        <end position="616"/>
    </location>
</feature>
<accession>A0AAX6R734</accession>
<dbReference type="GO" id="GO:0004888">
    <property type="term" value="F:transmembrane signaling receptor activity"/>
    <property type="evidence" value="ECO:0007669"/>
    <property type="project" value="InterPro"/>
</dbReference>
<evidence type="ECO:0000256" key="19">
    <source>
        <dbReference type="ARBA" id="ARBA00036634"/>
    </source>
</evidence>
<dbReference type="InterPro" id="IPR038050">
    <property type="entry name" value="Neuro_actylchol_rec"/>
</dbReference>
<dbReference type="PANTHER" id="PTHR18945">
    <property type="entry name" value="NEUROTRANSMITTER GATED ION CHANNEL"/>
    <property type="match status" value="1"/>
</dbReference>
<evidence type="ECO:0000256" key="8">
    <source>
        <dbReference type="ARBA" id="ARBA00023065"/>
    </source>
</evidence>
<keyword evidence="6 20" id="KW-1133">Transmembrane helix</keyword>
<evidence type="ECO:0000259" key="21">
    <source>
        <dbReference type="Pfam" id="PF02931"/>
    </source>
</evidence>
<organism evidence="23 24">
    <name type="scientific">Heterocephalus glaber</name>
    <name type="common">Naked mole rat</name>
    <dbReference type="NCBI Taxonomy" id="10181"/>
    <lineage>
        <taxon>Eukaryota</taxon>
        <taxon>Metazoa</taxon>
        <taxon>Chordata</taxon>
        <taxon>Craniata</taxon>
        <taxon>Vertebrata</taxon>
        <taxon>Euteleostomi</taxon>
        <taxon>Mammalia</taxon>
        <taxon>Eutheria</taxon>
        <taxon>Euarchontoglires</taxon>
        <taxon>Glires</taxon>
        <taxon>Rodentia</taxon>
        <taxon>Hystricomorpha</taxon>
        <taxon>Bathyergidae</taxon>
        <taxon>Heterocephalus</taxon>
    </lineage>
</organism>
<protein>
    <submittedName>
        <fullName evidence="24">LOW QUALITY PROTEIN: neuronal acetylcholine receptor subunit alpha-6</fullName>
    </submittedName>
</protein>
<dbReference type="InterPro" id="IPR002394">
    <property type="entry name" value="Nicotinic_acetylcholine_rcpt"/>
</dbReference>
<evidence type="ECO:0000256" key="7">
    <source>
        <dbReference type="ARBA" id="ARBA00023018"/>
    </source>
</evidence>
<feature type="non-terminal residue" evidence="24">
    <location>
        <position position="1"/>
    </location>
</feature>
<feature type="transmembrane region" description="Helical" evidence="20">
    <location>
        <begin position="434"/>
        <end position="457"/>
    </location>
</feature>
<keyword evidence="23" id="KW-1185">Reference proteome</keyword>